<name>M7C564_CHEMY</name>
<organism evidence="1 2">
    <name type="scientific">Chelonia mydas</name>
    <name type="common">Green sea-turtle</name>
    <name type="synonym">Chelonia agassizi</name>
    <dbReference type="NCBI Taxonomy" id="8469"/>
    <lineage>
        <taxon>Eukaryota</taxon>
        <taxon>Metazoa</taxon>
        <taxon>Chordata</taxon>
        <taxon>Craniata</taxon>
        <taxon>Vertebrata</taxon>
        <taxon>Euteleostomi</taxon>
        <taxon>Archelosauria</taxon>
        <taxon>Testudinata</taxon>
        <taxon>Testudines</taxon>
        <taxon>Cryptodira</taxon>
        <taxon>Durocryptodira</taxon>
        <taxon>Americhelydia</taxon>
        <taxon>Chelonioidea</taxon>
        <taxon>Cheloniidae</taxon>
        <taxon>Chelonia</taxon>
    </lineage>
</organism>
<keyword evidence="2" id="KW-1185">Reference proteome</keyword>
<reference evidence="2" key="1">
    <citation type="journal article" date="2013" name="Nat. Genet.">
        <title>The draft genomes of soft-shell turtle and green sea turtle yield insights into the development and evolution of the turtle-specific body plan.</title>
        <authorList>
            <person name="Wang Z."/>
            <person name="Pascual-Anaya J."/>
            <person name="Zadissa A."/>
            <person name="Li W."/>
            <person name="Niimura Y."/>
            <person name="Huang Z."/>
            <person name="Li C."/>
            <person name="White S."/>
            <person name="Xiong Z."/>
            <person name="Fang D."/>
            <person name="Wang B."/>
            <person name="Ming Y."/>
            <person name="Chen Y."/>
            <person name="Zheng Y."/>
            <person name="Kuraku S."/>
            <person name="Pignatelli M."/>
            <person name="Herrero J."/>
            <person name="Beal K."/>
            <person name="Nozawa M."/>
            <person name="Li Q."/>
            <person name="Wang J."/>
            <person name="Zhang H."/>
            <person name="Yu L."/>
            <person name="Shigenobu S."/>
            <person name="Wang J."/>
            <person name="Liu J."/>
            <person name="Flicek P."/>
            <person name="Searle S."/>
            <person name="Wang J."/>
            <person name="Kuratani S."/>
            <person name="Yin Y."/>
            <person name="Aken B."/>
            <person name="Zhang G."/>
            <person name="Irie N."/>
        </authorList>
    </citation>
    <scope>NUCLEOTIDE SEQUENCE [LARGE SCALE GENOMIC DNA]</scope>
</reference>
<evidence type="ECO:0000313" key="2">
    <source>
        <dbReference type="Proteomes" id="UP000031443"/>
    </source>
</evidence>
<dbReference type="AlphaFoldDB" id="M7C564"/>
<evidence type="ECO:0000313" key="1">
    <source>
        <dbReference type="EMBL" id="EMP39623.1"/>
    </source>
</evidence>
<sequence>MEASSVYKSFEDMQSASCLELGICDASSPPPAIVLVLKAVFLSTDIPMYSNIPSPTCYYEDIQTLDPKKPDLVVHQSPDRSPTFVKDVLSEEEELVEIQESDPHFEGLTSPDDSAGVTLASSHSDHVVIFYKLVVGKKIAADGTHNVKRNVLFHVT</sequence>
<protein>
    <submittedName>
        <fullName evidence="1">Uncharacterized protein</fullName>
    </submittedName>
</protein>
<accession>M7C564</accession>
<proteinExistence type="predicted"/>
<dbReference type="Proteomes" id="UP000031443">
    <property type="component" value="Unassembled WGS sequence"/>
</dbReference>
<dbReference type="EMBL" id="KB516251">
    <property type="protein sequence ID" value="EMP39623.1"/>
    <property type="molecule type" value="Genomic_DNA"/>
</dbReference>
<gene>
    <name evidence="1" type="ORF">UY3_03219</name>
</gene>